<keyword evidence="1" id="KW-0175">Coiled coil</keyword>
<accession>A0AAT9GBW7</accession>
<evidence type="ECO:0008006" key="3">
    <source>
        <dbReference type="Google" id="ProtNLM"/>
    </source>
</evidence>
<organism evidence="2">
    <name type="scientific">Wolbachia endosymbiont of Sergentomyia squamirostris</name>
    <dbReference type="NCBI Taxonomy" id="3113640"/>
    <lineage>
        <taxon>Bacteria</taxon>
        <taxon>Pseudomonadati</taxon>
        <taxon>Pseudomonadota</taxon>
        <taxon>Alphaproteobacteria</taxon>
        <taxon>Rickettsiales</taxon>
        <taxon>Anaplasmataceae</taxon>
        <taxon>Wolbachieae</taxon>
        <taxon>Wolbachia</taxon>
    </lineage>
</organism>
<name>A0AAT9GBW7_9RICK</name>
<dbReference type="InterPro" id="IPR032427">
    <property type="entry name" value="P22_portal"/>
</dbReference>
<proteinExistence type="predicted"/>
<evidence type="ECO:0000256" key="1">
    <source>
        <dbReference type="SAM" id="Coils"/>
    </source>
</evidence>
<protein>
    <recommendedName>
        <fullName evidence="3">Portal protein</fullName>
    </recommendedName>
</protein>
<sequence>MTKLEYLMRLRNSWFDYWSQNIEQARRQHKFVIMGQQYTENEQRELLNIGAEPIVFNVTFAMAEKILNTVRGKRYDLELKVNGESKDPEIMQLMHGSITDLIFSQDHYVEYSKALKEAIIGGYSALYVGFGYNNEDIEDDELTFKIRAINGTESFFFDPHSNEPHKGDGRYCGIIHRLYKTSLEKMGFSPAKIAKLEFKDKDTVPYIEVTDLYLKKDGGITFYLFTNEEILETKELYGHKHLPLVFHGGCSHYIDNHEVTRPLGVMCHYAQKTYNHCIAMINYGAKYFQNRYLMPQASVSNEKAQRFGDDRERLLEYAPVDGIQPIVIPPTGSDPNLTILMQQALSLLSQIWSDTTSIVKDSKYSSAAALRDKLRENEGSVTSYYFAHQITLNQVGNVLLSLLPYQLAQDDETLEILINFSRQTNVKIKISESLEKQREKDNELMLNVMQYLGANGLANQQISIELIAEMLLNQDTVSSKILRDKVLSIGQQQQAQAAQQAQQPTEQEIKLLEIQTKKEAAELKAKVDLIAEQLAVLREQMRNAHEEKMLKEKSSNGA</sequence>
<evidence type="ECO:0000313" key="2">
    <source>
        <dbReference type="EMBL" id="BFD47322.1"/>
    </source>
</evidence>
<feature type="coiled-coil region" evidence="1">
    <location>
        <begin position="520"/>
        <end position="547"/>
    </location>
</feature>
<reference evidence="2" key="1">
    <citation type="submission" date="2024-01" db="EMBL/GenBank/DDBJ databases">
        <title>Sequencing the genomes of a sandfly, Sergentomyia squamirostris, and its two endosymbionts.</title>
        <authorList>
            <person name="Itokawa K."/>
            <person name="Sanjoba C."/>
        </authorList>
    </citation>
    <scope>NUCLEOTIDE SEQUENCE</scope>
    <source>
        <strain evidence="2">WSSQ</strain>
    </source>
</reference>
<dbReference type="AlphaFoldDB" id="A0AAT9GBW7"/>
<gene>
    <name evidence="2" type="ORF">DMENIID0003_03960</name>
</gene>
<dbReference type="Pfam" id="PF16510">
    <property type="entry name" value="P22_portal"/>
    <property type="match status" value="1"/>
</dbReference>
<dbReference type="EMBL" id="AP029172">
    <property type="protein sequence ID" value="BFD47322.1"/>
    <property type="molecule type" value="Genomic_DNA"/>
</dbReference>